<evidence type="ECO:0000313" key="2">
    <source>
        <dbReference type="Proteomes" id="UP000215335"/>
    </source>
</evidence>
<protein>
    <submittedName>
        <fullName evidence="1">Uncharacterized protein</fullName>
    </submittedName>
</protein>
<evidence type="ECO:0000313" key="1">
    <source>
        <dbReference type="EMBL" id="OXU18855.1"/>
    </source>
</evidence>
<reference evidence="1 2" key="1">
    <citation type="journal article" date="2017" name="Curr. Biol.">
        <title>The Evolution of Venom by Co-option of Single-Copy Genes.</title>
        <authorList>
            <person name="Martinson E.O."/>
            <person name="Mrinalini"/>
            <person name="Kelkar Y.D."/>
            <person name="Chang C.H."/>
            <person name="Werren J.H."/>
        </authorList>
    </citation>
    <scope>NUCLEOTIDE SEQUENCE [LARGE SCALE GENOMIC DNA]</scope>
    <source>
        <strain evidence="1 2">Alberta</strain>
        <tissue evidence="1">Whole body</tissue>
    </source>
</reference>
<comment type="caution">
    <text evidence="1">The sequence shown here is derived from an EMBL/GenBank/DDBJ whole genome shotgun (WGS) entry which is preliminary data.</text>
</comment>
<gene>
    <name evidence="1" type="ORF">TSAR_002342</name>
</gene>
<sequence length="85" mass="9917">MLGAREYLEKFRIIAIQETWLEKNKDSEWLNKLNKEYVWIAREAVREKKKGRAKGGVLVVGVGIKKNIKIDSVEEWKFGPSQVLE</sequence>
<name>A0A232EKI5_9HYME</name>
<accession>A0A232EKI5</accession>
<keyword evidence="2" id="KW-1185">Reference proteome</keyword>
<dbReference type="Proteomes" id="UP000215335">
    <property type="component" value="Unassembled WGS sequence"/>
</dbReference>
<dbReference type="EMBL" id="NNAY01003795">
    <property type="protein sequence ID" value="OXU18855.1"/>
    <property type="molecule type" value="Genomic_DNA"/>
</dbReference>
<organism evidence="1 2">
    <name type="scientific">Trichomalopsis sarcophagae</name>
    <dbReference type="NCBI Taxonomy" id="543379"/>
    <lineage>
        <taxon>Eukaryota</taxon>
        <taxon>Metazoa</taxon>
        <taxon>Ecdysozoa</taxon>
        <taxon>Arthropoda</taxon>
        <taxon>Hexapoda</taxon>
        <taxon>Insecta</taxon>
        <taxon>Pterygota</taxon>
        <taxon>Neoptera</taxon>
        <taxon>Endopterygota</taxon>
        <taxon>Hymenoptera</taxon>
        <taxon>Apocrita</taxon>
        <taxon>Proctotrupomorpha</taxon>
        <taxon>Chalcidoidea</taxon>
        <taxon>Pteromalidae</taxon>
        <taxon>Pteromalinae</taxon>
        <taxon>Trichomalopsis</taxon>
    </lineage>
</organism>
<dbReference type="AlphaFoldDB" id="A0A232EKI5"/>
<proteinExistence type="predicted"/>